<dbReference type="PANTHER" id="PTHR12570:SF20">
    <property type="entry name" value="MAGNESIUM TRANSPORTER NIPA1-RELATED"/>
    <property type="match status" value="1"/>
</dbReference>
<evidence type="ECO:0000256" key="5">
    <source>
        <dbReference type="RuleBase" id="RU363078"/>
    </source>
</evidence>
<name>A0A2U1M9E4_ARTAN</name>
<dbReference type="STRING" id="35608.A0A2U1M9E4"/>
<dbReference type="OrthoDB" id="1734556at2759"/>
<gene>
    <name evidence="6" type="ORF">CTI12_AA404330</name>
</gene>
<accession>A0A2U1M9E4</accession>
<proteinExistence type="inferred from homology"/>
<evidence type="ECO:0000256" key="2">
    <source>
        <dbReference type="ARBA" id="ARBA00022692"/>
    </source>
</evidence>
<dbReference type="InterPro" id="IPR008521">
    <property type="entry name" value="Mg_trans_NIPA"/>
</dbReference>
<comment type="subcellular location">
    <subcellularLocation>
        <location evidence="5">Cell membrane</location>
        <topology evidence="5">Multi-pass membrane protein</topology>
    </subcellularLocation>
    <subcellularLocation>
        <location evidence="5">Early endosome</location>
    </subcellularLocation>
    <subcellularLocation>
        <location evidence="1">Membrane</location>
        <topology evidence="1">Multi-pass membrane protein</topology>
    </subcellularLocation>
</comment>
<comment type="subunit">
    <text evidence="5">Homodimer.</text>
</comment>
<keyword evidence="3 5" id="KW-1133">Transmembrane helix</keyword>
<dbReference type="Pfam" id="PF05653">
    <property type="entry name" value="Mg_trans_NIPA"/>
    <property type="match status" value="1"/>
</dbReference>
<dbReference type="PANTHER" id="PTHR12570">
    <property type="match status" value="1"/>
</dbReference>
<keyword evidence="5" id="KW-0813">Transport</keyword>
<organism evidence="6 7">
    <name type="scientific">Artemisia annua</name>
    <name type="common">Sweet wormwood</name>
    <dbReference type="NCBI Taxonomy" id="35608"/>
    <lineage>
        <taxon>Eukaryota</taxon>
        <taxon>Viridiplantae</taxon>
        <taxon>Streptophyta</taxon>
        <taxon>Embryophyta</taxon>
        <taxon>Tracheophyta</taxon>
        <taxon>Spermatophyta</taxon>
        <taxon>Magnoliopsida</taxon>
        <taxon>eudicotyledons</taxon>
        <taxon>Gunneridae</taxon>
        <taxon>Pentapetalae</taxon>
        <taxon>asterids</taxon>
        <taxon>campanulids</taxon>
        <taxon>Asterales</taxon>
        <taxon>Asteraceae</taxon>
        <taxon>Asteroideae</taxon>
        <taxon>Anthemideae</taxon>
        <taxon>Artemisiinae</taxon>
        <taxon>Artemisia</taxon>
    </lineage>
</organism>
<keyword evidence="5" id="KW-0967">Endosome</keyword>
<protein>
    <recommendedName>
        <fullName evidence="5">Probable magnesium transporter</fullName>
    </recommendedName>
</protein>
<evidence type="ECO:0000256" key="3">
    <source>
        <dbReference type="ARBA" id="ARBA00022989"/>
    </source>
</evidence>
<reference evidence="6 7" key="1">
    <citation type="journal article" date="2018" name="Mol. Plant">
        <title>The genome of Artemisia annua provides insight into the evolution of Asteraceae family and artemisinin biosynthesis.</title>
        <authorList>
            <person name="Shen Q."/>
            <person name="Zhang L."/>
            <person name="Liao Z."/>
            <person name="Wang S."/>
            <person name="Yan T."/>
            <person name="Shi P."/>
            <person name="Liu M."/>
            <person name="Fu X."/>
            <person name="Pan Q."/>
            <person name="Wang Y."/>
            <person name="Lv Z."/>
            <person name="Lu X."/>
            <person name="Zhang F."/>
            <person name="Jiang W."/>
            <person name="Ma Y."/>
            <person name="Chen M."/>
            <person name="Hao X."/>
            <person name="Li L."/>
            <person name="Tang Y."/>
            <person name="Lv G."/>
            <person name="Zhou Y."/>
            <person name="Sun X."/>
            <person name="Brodelius P.E."/>
            <person name="Rose J.K.C."/>
            <person name="Tang K."/>
        </authorList>
    </citation>
    <scope>NUCLEOTIDE SEQUENCE [LARGE SCALE GENOMIC DNA]</scope>
    <source>
        <strain evidence="7">cv. Huhao1</strain>
        <tissue evidence="6">Leaf</tissue>
    </source>
</reference>
<evidence type="ECO:0000313" key="6">
    <source>
        <dbReference type="EMBL" id="PWA57836.1"/>
    </source>
</evidence>
<keyword evidence="5" id="KW-1003">Cell membrane</keyword>
<evidence type="ECO:0000256" key="4">
    <source>
        <dbReference type="ARBA" id="ARBA00023136"/>
    </source>
</evidence>
<dbReference type="Proteomes" id="UP000245207">
    <property type="component" value="Unassembled WGS sequence"/>
</dbReference>
<keyword evidence="7" id="KW-1185">Reference proteome</keyword>
<evidence type="ECO:0000313" key="7">
    <source>
        <dbReference type="Proteomes" id="UP000245207"/>
    </source>
</evidence>
<feature type="transmembrane region" description="Helical" evidence="5">
    <location>
        <begin position="113"/>
        <end position="131"/>
    </location>
</feature>
<keyword evidence="4 5" id="KW-0472">Membrane</keyword>
<keyword evidence="5" id="KW-0406">Ion transport</keyword>
<dbReference type="GO" id="GO:0005886">
    <property type="term" value="C:plasma membrane"/>
    <property type="evidence" value="ECO:0007669"/>
    <property type="project" value="UniProtKB-SubCell"/>
</dbReference>
<comment type="function">
    <text evidence="5">Acts as a Mg(2+) transporter. Can also transport other divalent cations such as Fe(2+), Sr(2+), Ba(2+), Mn(2+) and Co(2+) but to a much less extent than Mg(2+).</text>
</comment>
<dbReference type="AlphaFoldDB" id="A0A2U1M9E4"/>
<sequence length="153" mass="16850">MGSSNDIVAVKKAVCSGRMHLLHANPVTILMTHNKAHKVYGVHQHLRMPNLISIPITIDKQRKAVGYQTAEAKSVGSYEAERMFITEGFEVAKEVMGGKYNALDTFNTNVISPVYYVMFTSVTIVASVIMFKSASEIATEICGFVTILCGTWM</sequence>
<dbReference type="EMBL" id="PKPP01006052">
    <property type="protein sequence ID" value="PWA57836.1"/>
    <property type="molecule type" value="Genomic_DNA"/>
</dbReference>
<evidence type="ECO:0000256" key="1">
    <source>
        <dbReference type="ARBA" id="ARBA00004141"/>
    </source>
</evidence>
<dbReference type="GO" id="GO:0015095">
    <property type="term" value="F:magnesium ion transmembrane transporter activity"/>
    <property type="evidence" value="ECO:0007669"/>
    <property type="project" value="UniProtKB-UniRule"/>
</dbReference>
<keyword evidence="5" id="KW-0460">Magnesium</keyword>
<comment type="caution">
    <text evidence="5">Lacks conserved residue(s) required for the propagation of feature annotation.</text>
</comment>
<comment type="similarity">
    <text evidence="5">Belongs to the NIPA (TC 2.A.7) family.</text>
</comment>
<comment type="caution">
    <text evidence="6">The sequence shown here is derived from an EMBL/GenBank/DDBJ whole genome shotgun (WGS) entry which is preliminary data.</text>
</comment>
<keyword evidence="2 5" id="KW-0812">Transmembrane</keyword>
<dbReference type="GO" id="GO:0005769">
    <property type="term" value="C:early endosome"/>
    <property type="evidence" value="ECO:0007669"/>
    <property type="project" value="UniProtKB-SubCell"/>
</dbReference>